<organism evidence="2 3">
    <name type="scientific">Neurospora tetrasperma (strain FGSC 2508 / ATCC MYA-4615 / P0657)</name>
    <dbReference type="NCBI Taxonomy" id="510951"/>
    <lineage>
        <taxon>Eukaryota</taxon>
        <taxon>Fungi</taxon>
        <taxon>Dikarya</taxon>
        <taxon>Ascomycota</taxon>
        <taxon>Pezizomycotina</taxon>
        <taxon>Sordariomycetes</taxon>
        <taxon>Sordariomycetidae</taxon>
        <taxon>Sordariales</taxon>
        <taxon>Sordariaceae</taxon>
        <taxon>Neurospora</taxon>
    </lineage>
</organism>
<gene>
    <name evidence="2" type="ORF">NEUTE1DRAFT_140379</name>
</gene>
<dbReference type="HOGENOM" id="CLU_3002078_0_0_1"/>
<name>F8MW38_NEUT8</name>
<dbReference type="RefSeq" id="XP_009854033.1">
    <property type="nucleotide sequence ID" value="XM_009855731.1"/>
</dbReference>
<protein>
    <submittedName>
        <fullName evidence="2">Uncharacterized protein</fullName>
    </submittedName>
</protein>
<dbReference type="KEGG" id="nte:NEUTE1DRAFT140379"/>
<dbReference type="VEuPathDB" id="FungiDB:NEUTE1DRAFT_140379"/>
<accession>F8MW38</accession>
<reference evidence="3" key="1">
    <citation type="journal article" date="2011" name="Genetics">
        <title>Massive changes in genome architecture accompany the transition to self-fertility in the filamentous fungus Neurospora tetrasperma.</title>
        <authorList>
            <person name="Ellison C.E."/>
            <person name="Stajich J.E."/>
            <person name="Jacobson D.J."/>
            <person name="Natvig D.O."/>
            <person name="Lapidus A."/>
            <person name="Foster B."/>
            <person name="Aerts A."/>
            <person name="Riley R."/>
            <person name="Lindquist E.A."/>
            <person name="Grigoriev I.V."/>
            <person name="Taylor J.W."/>
        </authorList>
    </citation>
    <scope>NUCLEOTIDE SEQUENCE [LARGE SCALE GENOMIC DNA]</scope>
    <source>
        <strain evidence="3">FGSC 2508 / P0657</strain>
    </source>
</reference>
<evidence type="ECO:0000313" key="2">
    <source>
        <dbReference type="EMBL" id="EGO54033.1"/>
    </source>
</evidence>
<dbReference type="GeneID" id="20826164"/>
<dbReference type="AlphaFoldDB" id="F8MW38"/>
<proteinExistence type="predicted"/>
<evidence type="ECO:0000313" key="3">
    <source>
        <dbReference type="Proteomes" id="UP000008065"/>
    </source>
</evidence>
<feature type="region of interest" description="Disordered" evidence="1">
    <location>
        <begin position="42"/>
        <end position="61"/>
    </location>
</feature>
<keyword evidence="3" id="KW-1185">Reference proteome</keyword>
<sequence length="61" mass="6719">MEIVQTGAISHLPGLCLGLTVNSSSDVRFGVVRLDPLCDLRDSDTNSDEPRMERIETEETV</sequence>
<dbReference type="Proteomes" id="UP000008065">
    <property type="component" value="Unassembled WGS sequence"/>
</dbReference>
<dbReference type="EMBL" id="GL891307">
    <property type="protein sequence ID" value="EGO54033.1"/>
    <property type="molecule type" value="Genomic_DNA"/>
</dbReference>
<evidence type="ECO:0000256" key="1">
    <source>
        <dbReference type="SAM" id="MobiDB-lite"/>
    </source>
</evidence>